<keyword evidence="3" id="KW-1185">Reference proteome</keyword>
<dbReference type="OrthoDB" id="9981546at2759"/>
<protein>
    <submittedName>
        <fullName evidence="2">Putative f-box domain protein</fullName>
    </submittedName>
</protein>
<accession>M7TAX6</accession>
<dbReference type="HOGENOM" id="CLU_044875_0_0_1"/>
<dbReference type="OMA" id="LECFHPS"/>
<sequence>MASSPAPIYSLPNEVLIQILSSFPTRKLLPLALVSRHFAGVVGRLHYFRLHEASLLQDHEMILECYHPSVKISTPTLFCEYLGTDGLEGAGQGVKFGEMNQLYTRFRPYLGDEHLRPRARYPTRRMAEGADDRPAELPTHDLHLDTGELFSQLCTVASLIKIGPKRGLFLSIANVTDGWVRVFRSWLDAQVAKSADSQQRTERTETDNDSILWTSSAKDVGLKLRVVAKDNPHVPVFVEADEEPRASYELQVINPD</sequence>
<evidence type="ECO:0000313" key="3">
    <source>
        <dbReference type="Proteomes" id="UP000012174"/>
    </source>
</evidence>
<evidence type="ECO:0000313" key="2">
    <source>
        <dbReference type="EMBL" id="EMR67016.1"/>
    </source>
</evidence>
<organism evidence="2 3">
    <name type="scientific">Eutypa lata (strain UCR-EL1)</name>
    <name type="common">Grapevine dieback disease fungus</name>
    <name type="synonym">Eutypa armeniacae</name>
    <dbReference type="NCBI Taxonomy" id="1287681"/>
    <lineage>
        <taxon>Eukaryota</taxon>
        <taxon>Fungi</taxon>
        <taxon>Dikarya</taxon>
        <taxon>Ascomycota</taxon>
        <taxon>Pezizomycotina</taxon>
        <taxon>Sordariomycetes</taxon>
        <taxon>Xylariomycetidae</taxon>
        <taxon>Xylariales</taxon>
        <taxon>Diatrypaceae</taxon>
        <taxon>Eutypa</taxon>
    </lineage>
</organism>
<evidence type="ECO:0000259" key="1">
    <source>
        <dbReference type="PROSITE" id="PS50181"/>
    </source>
</evidence>
<dbReference type="InterPro" id="IPR001810">
    <property type="entry name" value="F-box_dom"/>
</dbReference>
<dbReference type="KEGG" id="ela:UCREL1_6006"/>
<dbReference type="AlphaFoldDB" id="M7TAX6"/>
<proteinExistence type="predicted"/>
<reference evidence="3" key="1">
    <citation type="journal article" date="2013" name="Genome Announc.">
        <title>Draft genome sequence of the grapevine dieback fungus Eutypa lata UCR-EL1.</title>
        <authorList>
            <person name="Blanco-Ulate B."/>
            <person name="Rolshausen P.E."/>
            <person name="Cantu D."/>
        </authorList>
    </citation>
    <scope>NUCLEOTIDE SEQUENCE [LARGE SCALE GENOMIC DNA]</scope>
    <source>
        <strain evidence="3">UCR-EL1</strain>
    </source>
</reference>
<feature type="domain" description="F-box" evidence="1">
    <location>
        <begin position="5"/>
        <end position="51"/>
    </location>
</feature>
<dbReference type="SMART" id="SM00256">
    <property type="entry name" value="FBOX"/>
    <property type="match status" value="1"/>
</dbReference>
<dbReference type="eggNOG" id="ENOG502SGAZ">
    <property type="taxonomic scope" value="Eukaryota"/>
</dbReference>
<dbReference type="Pfam" id="PF12937">
    <property type="entry name" value="F-box-like"/>
    <property type="match status" value="1"/>
</dbReference>
<dbReference type="EMBL" id="KB706542">
    <property type="protein sequence ID" value="EMR67016.1"/>
    <property type="molecule type" value="Genomic_DNA"/>
</dbReference>
<dbReference type="InterPro" id="IPR036047">
    <property type="entry name" value="F-box-like_dom_sf"/>
</dbReference>
<name>M7TAX6_EUTLA</name>
<dbReference type="Proteomes" id="UP000012174">
    <property type="component" value="Unassembled WGS sequence"/>
</dbReference>
<dbReference type="SUPFAM" id="SSF81383">
    <property type="entry name" value="F-box domain"/>
    <property type="match status" value="1"/>
</dbReference>
<gene>
    <name evidence="2" type="ORF">UCREL1_6006</name>
</gene>
<dbReference type="PROSITE" id="PS50181">
    <property type="entry name" value="FBOX"/>
    <property type="match status" value="1"/>
</dbReference>